<dbReference type="EMBL" id="ACPB03002429">
    <property type="status" value="NOT_ANNOTATED_CDS"/>
    <property type="molecule type" value="Genomic_DNA"/>
</dbReference>
<dbReference type="CDD" id="cd00199">
    <property type="entry name" value="WAP"/>
    <property type="match status" value="1"/>
</dbReference>
<dbReference type="GO" id="GO:0005576">
    <property type="term" value="C:extracellular region"/>
    <property type="evidence" value="ECO:0007669"/>
    <property type="project" value="InterPro"/>
</dbReference>
<dbReference type="SUPFAM" id="SSF49265">
    <property type="entry name" value="Fibronectin type III"/>
    <property type="match status" value="1"/>
</dbReference>
<evidence type="ECO:0000313" key="1">
    <source>
        <dbReference type="EnsemblMetazoa" id="RPRC001775-PA"/>
    </source>
</evidence>
<sequence>MAYTQRHIVSIKGASAIDCSESYEKVVVVEKGQTVQDVLTECLRRCDEEDFTKPGYCSQVPSGFEKACLQECKKDDSCSGIDKCCPNDCGFTCQPPINITNYPGIPPRIPQIIVNKLAGGKSAMVTWSSDWVISNTELKEFNGYHNHTVYVVEERHYIGHKYRPQLMGNWNPVLKKPAAGPPIMLQLKPATWYQVRIAAVSKNGSSGFSNPSQPFKSAVGQSREKTYLKIKRLDLNTKYLLEVRAQVQYGKEKMCSEKVGINVNPSFATYVRGRNEKNTKGKFHIPVKVAKVIEKNGNLSAKIIWKGRPHLKYVVHWEARCPDKDIAGHVTMNSLVVLGTQLDISSLIPKCTYHVYVRKDKPRRKKNQSGKVSFIADPNCSDLPPKIC</sequence>
<dbReference type="GO" id="GO:0030182">
    <property type="term" value="P:neuron differentiation"/>
    <property type="evidence" value="ECO:0007669"/>
    <property type="project" value="TreeGrafter"/>
</dbReference>
<dbReference type="AlphaFoldDB" id="T1HCL1"/>
<dbReference type="CDD" id="cd00063">
    <property type="entry name" value="FN3"/>
    <property type="match status" value="1"/>
</dbReference>
<reference evidence="1" key="1">
    <citation type="submission" date="2015-05" db="UniProtKB">
        <authorList>
            <consortium name="EnsemblMetazoa"/>
        </authorList>
    </citation>
    <scope>IDENTIFICATION</scope>
</reference>
<dbReference type="GO" id="GO:0009986">
    <property type="term" value="C:cell surface"/>
    <property type="evidence" value="ECO:0007669"/>
    <property type="project" value="TreeGrafter"/>
</dbReference>
<dbReference type="VEuPathDB" id="VectorBase:RPRC001775"/>
<accession>T1HCL1</accession>
<dbReference type="HOGENOM" id="CLU_036238_0_0_1"/>
<dbReference type="eggNOG" id="KOG4802">
    <property type="taxonomic scope" value="Eukaryota"/>
</dbReference>
<dbReference type="Gene3D" id="4.10.75.10">
    <property type="entry name" value="Elafin-like"/>
    <property type="match status" value="1"/>
</dbReference>
<evidence type="ECO:0000313" key="2">
    <source>
        <dbReference type="Proteomes" id="UP000015103"/>
    </source>
</evidence>
<dbReference type="PANTHER" id="PTHR14131:SF5">
    <property type="entry name" value="ANOSMIN-1"/>
    <property type="match status" value="1"/>
</dbReference>
<protein>
    <submittedName>
        <fullName evidence="1">WAP domain-containing protein</fullName>
    </submittedName>
</protein>
<keyword evidence="2" id="KW-1185">Reference proteome</keyword>
<dbReference type="Pfam" id="PF00095">
    <property type="entry name" value="WAP"/>
    <property type="match status" value="1"/>
</dbReference>
<dbReference type="InterPro" id="IPR008197">
    <property type="entry name" value="WAP_dom"/>
</dbReference>
<dbReference type="PROSITE" id="PS51390">
    <property type="entry name" value="WAP"/>
    <property type="match status" value="1"/>
</dbReference>
<dbReference type="OMA" id="RPHLKHH"/>
<dbReference type="Proteomes" id="UP000015103">
    <property type="component" value="Unassembled WGS sequence"/>
</dbReference>
<dbReference type="EMBL" id="ACPB03002428">
    <property type="status" value="NOT_ANNOTATED_CDS"/>
    <property type="molecule type" value="Genomic_DNA"/>
</dbReference>
<dbReference type="SUPFAM" id="SSF57256">
    <property type="entry name" value="Elafin-like"/>
    <property type="match status" value="1"/>
</dbReference>
<dbReference type="SMART" id="SM00217">
    <property type="entry name" value="WAP"/>
    <property type="match status" value="1"/>
</dbReference>
<dbReference type="EnsemblMetazoa" id="RPRC001775-RA">
    <property type="protein sequence ID" value="RPRC001775-PA"/>
    <property type="gene ID" value="RPRC001775"/>
</dbReference>
<dbReference type="InterPro" id="IPR003961">
    <property type="entry name" value="FN3_dom"/>
</dbReference>
<dbReference type="InterPro" id="IPR013783">
    <property type="entry name" value="Ig-like_fold"/>
</dbReference>
<dbReference type="GO" id="GO:0030414">
    <property type="term" value="F:peptidase inhibitor activity"/>
    <property type="evidence" value="ECO:0007669"/>
    <property type="project" value="InterPro"/>
</dbReference>
<organism evidence="1 2">
    <name type="scientific">Rhodnius prolixus</name>
    <name type="common">Triatomid bug</name>
    <dbReference type="NCBI Taxonomy" id="13249"/>
    <lineage>
        <taxon>Eukaryota</taxon>
        <taxon>Metazoa</taxon>
        <taxon>Ecdysozoa</taxon>
        <taxon>Arthropoda</taxon>
        <taxon>Hexapoda</taxon>
        <taxon>Insecta</taxon>
        <taxon>Pterygota</taxon>
        <taxon>Neoptera</taxon>
        <taxon>Paraneoptera</taxon>
        <taxon>Hemiptera</taxon>
        <taxon>Heteroptera</taxon>
        <taxon>Panheteroptera</taxon>
        <taxon>Cimicomorpha</taxon>
        <taxon>Reduviidae</taxon>
        <taxon>Triatominae</taxon>
        <taxon>Rhodnius</taxon>
    </lineage>
</organism>
<name>T1HCL1_RHOPR</name>
<dbReference type="InParanoid" id="T1HCL1"/>
<dbReference type="STRING" id="13249.T1HCL1"/>
<proteinExistence type="predicted"/>
<dbReference type="Gene3D" id="2.60.40.10">
    <property type="entry name" value="Immunoglobulins"/>
    <property type="match status" value="1"/>
</dbReference>
<dbReference type="InterPro" id="IPR036116">
    <property type="entry name" value="FN3_sf"/>
</dbReference>
<dbReference type="InterPro" id="IPR036645">
    <property type="entry name" value="Elafin-like_sf"/>
</dbReference>
<dbReference type="InterPro" id="IPR042447">
    <property type="entry name" value="Anosmin-1"/>
</dbReference>
<dbReference type="PANTHER" id="PTHR14131">
    <property type="entry name" value="ANOSMIN"/>
    <property type="match status" value="1"/>
</dbReference>